<proteinExistence type="predicted"/>
<keyword evidence="1" id="KW-0472">Membrane</keyword>
<dbReference type="AlphaFoldDB" id="A0A8X6UGZ4"/>
<feature type="transmembrane region" description="Helical" evidence="1">
    <location>
        <begin position="171"/>
        <end position="187"/>
    </location>
</feature>
<evidence type="ECO:0000313" key="2">
    <source>
        <dbReference type="EMBL" id="GFU13525.1"/>
    </source>
</evidence>
<name>A0A8X6UGZ4_NEPPI</name>
<feature type="transmembrane region" description="Helical" evidence="1">
    <location>
        <begin position="103"/>
        <end position="122"/>
    </location>
</feature>
<accession>A0A8X6UGZ4</accession>
<evidence type="ECO:0000256" key="1">
    <source>
        <dbReference type="SAM" id="Phobius"/>
    </source>
</evidence>
<feature type="transmembrane region" description="Helical" evidence="1">
    <location>
        <begin position="220"/>
        <end position="241"/>
    </location>
</feature>
<dbReference type="Proteomes" id="UP000887013">
    <property type="component" value="Unassembled WGS sequence"/>
</dbReference>
<evidence type="ECO:0000313" key="3">
    <source>
        <dbReference type="Proteomes" id="UP000887013"/>
    </source>
</evidence>
<feature type="transmembrane region" description="Helical" evidence="1">
    <location>
        <begin position="52"/>
        <end position="69"/>
    </location>
</feature>
<protein>
    <recommendedName>
        <fullName evidence="4">Gustatory receptor</fullName>
    </recommendedName>
</protein>
<sequence>METLPYPKSLEQAHLQSIVWKAPKYFIGFFHCSLITFQSANIILFPDKRISISLLVLMFYQAIVNYRAYKSRKQFLLIIKKVSNGMSLLSSVDKCRNLMMSVLGYYVLVASLTMIYAILYYSSRRYKLLIIVITESEFLSKKMEGLLIVVTDINIVIGTTITTLVFSSISVYYGLVCIYFVTLCRGLKIQKRNVKDSWECERVIYAYLKIRKIVESLENFMCSSAFIIVVSSMTGLFYMSYTLILTPKDGYKDYVCYMSGVIYHCSIIGIVIGSASAANRAAENTKEAVMSLPGIFPKCYNELKAILRKDCKQQVCLTLWKMYKIDRSIIITAMGVLLNYGILVATLGTVSKCNDKT</sequence>
<feature type="transmembrane region" description="Helical" evidence="1">
    <location>
        <begin position="261"/>
        <end position="282"/>
    </location>
</feature>
<gene>
    <name evidence="2" type="primary">AVEN_262389_1</name>
    <name evidence="2" type="ORF">NPIL_435291</name>
</gene>
<keyword evidence="3" id="KW-1185">Reference proteome</keyword>
<keyword evidence="1" id="KW-0812">Transmembrane</keyword>
<feature type="transmembrane region" description="Helical" evidence="1">
    <location>
        <begin position="329"/>
        <end position="350"/>
    </location>
</feature>
<dbReference type="OrthoDB" id="5800391at2759"/>
<organism evidence="2 3">
    <name type="scientific">Nephila pilipes</name>
    <name type="common">Giant wood spider</name>
    <name type="synonym">Nephila maculata</name>
    <dbReference type="NCBI Taxonomy" id="299642"/>
    <lineage>
        <taxon>Eukaryota</taxon>
        <taxon>Metazoa</taxon>
        <taxon>Ecdysozoa</taxon>
        <taxon>Arthropoda</taxon>
        <taxon>Chelicerata</taxon>
        <taxon>Arachnida</taxon>
        <taxon>Araneae</taxon>
        <taxon>Araneomorphae</taxon>
        <taxon>Entelegynae</taxon>
        <taxon>Araneoidea</taxon>
        <taxon>Nephilidae</taxon>
        <taxon>Nephila</taxon>
    </lineage>
</organism>
<comment type="caution">
    <text evidence="2">The sequence shown here is derived from an EMBL/GenBank/DDBJ whole genome shotgun (WGS) entry which is preliminary data.</text>
</comment>
<reference evidence="2" key="1">
    <citation type="submission" date="2020-08" db="EMBL/GenBank/DDBJ databases">
        <title>Multicomponent nature underlies the extraordinary mechanical properties of spider dragline silk.</title>
        <authorList>
            <person name="Kono N."/>
            <person name="Nakamura H."/>
            <person name="Mori M."/>
            <person name="Yoshida Y."/>
            <person name="Ohtoshi R."/>
            <person name="Malay A.D."/>
            <person name="Moran D.A.P."/>
            <person name="Tomita M."/>
            <person name="Numata K."/>
            <person name="Arakawa K."/>
        </authorList>
    </citation>
    <scope>NUCLEOTIDE SEQUENCE</scope>
</reference>
<keyword evidence="1" id="KW-1133">Transmembrane helix</keyword>
<feature type="transmembrane region" description="Helical" evidence="1">
    <location>
        <begin position="25"/>
        <end position="45"/>
    </location>
</feature>
<dbReference type="EMBL" id="BMAW01125692">
    <property type="protein sequence ID" value="GFU13525.1"/>
    <property type="molecule type" value="Genomic_DNA"/>
</dbReference>
<evidence type="ECO:0008006" key="4">
    <source>
        <dbReference type="Google" id="ProtNLM"/>
    </source>
</evidence>